<keyword evidence="3" id="KW-1185">Reference proteome</keyword>
<proteinExistence type="predicted"/>
<dbReference type="Pfam" id="PF06544">
    <property type="entry name" value="Prp3_C"/>
    <property type="match status" value="1"/>
</dbReference>
<dbReference type="OrthoDB" id="432412at2759"/>
<evidence type="ECO:0000313" key="2">
    <source>
        <dbReference type="EMBL" id="PKI84019.1"/>
    </source>
</evidence>
<dbReference type="PANTHER" id="PTHR15955">
    <property type="entry name" value="RWD DOMAIN CONTAINING PROTEIN 2"/>
    <property type="match status" value="1"/>
</dbReference>
<gene>
    <name evidence="2" type="ORF">MVES_001939</name>
</gene>
<accession>A0A2N1JBU9</accession>
<organism evidence="2 3">
    <name type="scientific">Malassezia vespertilionis</name>
    <dbReference type="NCBI Taxonomy" id="2020962"/>
    <lineage>
        <taxon>Eukaryota</taxon>
        <taxon>Fungi</taxon>
        <taxon>Dikarya</taxon>
        <taxon>Basidiomycota</taxon>
        <taxon>Ustilaginomycotina</taxon>
        <taxon>Malasseziomycetes</taxon>
        <taxon>Malasseziales</taxon>
        <taxon>Malasseziaceae</taxon>
        <taxon>Malassezia</taxon>
    </lineage>
</organism>
<protein>
    <recommendedName>
        <fullName evidence="1">Small nuclear ribonucleoprotein Prp3 C-terminal domain-containing protein</fullName>
    </recommendedName>
</protein>
<name>A0A2N1JBU9_9BASI</name>
<feature type="domain" description="Small nuclear ribonucleoprotein Prp3 C-terminal" evidence="1">
    <location>
        <begin position="65"/>
        <end position="128"/>
    </location>
</feature>
<dbReference type="Proteomes" id="UP000232875">
    <property type="component" value="Unassembled WGS sequence"/>
</dbReference>
<dbReference type="CDD" id="cd24163">
    <property type="entry name" value="RWDD2_C"/>
    <property type="match status" value="1"/>
</dbReference>
<evidence type="ECO:0000259" key="1">
    <source>
        <dbReference type="Pfam" id="PF06544"/>
    </source>
</evidence>
<dbReference type="AlphaFoldDB" id="A0A2N1JBU9"/>
<reference evidence="2 3" key="1">
    <citation type="submission" date="2017-10" db="EMBL/GenBank/DDBJ databases">
        <title>A novel species of cold-tolerant Malassezia isolated from bats.</title>
        <authorList>
            <person name="Lorch J.M."/>
            <person name="Palmer J.M."/>
            <person name="Vanderwolf K.J."/>
            <person name="Schmidt K.Z."/>
            <person name="Verant M.L."/>
            <person name="Weller T.J."/>
            <person name="Blehert D.S."/>
        </authorList>
    </citation>
    <scope>NUCLEOTIDE SEQUENCE [LARGE SCALE GENOMIC DNA]</scope>
    <source>
        <strain evidence="2 3">NWHC:44797-103</strain>
    </source>
</reference>
<dbReference type="InterPro" id="IPR059181">
    <property type="entry name" value="RWDD2A-B_C"/>
</dbReference>
<dbReference type="EMBL" id="KZ454990">
    <property type="protein sequence ID" value="PKI84019.1"/>
    <property type="molecule type" value="Genomic_DNA"/>
</dbReference>
<dbReference type="InterPro" id="IPR010541">
    <property type="entry name" value="Prp3_C"/>
</dbReference>
<sequence>MPCMEHAGYDDLLLVLVPNPVFDTFTELQQLAASLDEVQTVQSPVQSPVPPLPSDPQIVLMKRVIFWSHHLVAPSKRKQFAAWCPELHVWGLVKLGYPGFLCFEGEHGDVENMIQRVKRMQWHALSMRVEVDWSYAHIDTDSHNICTQALQHCLLKQDGKARTACEEINDMGAFIARCV</sequence>
<dbReference type="InterPro" id="IPR017359">
    <property type="entry name" value="Phi-like"/>
</dbReference>
<dbReference type="PANTHER" id="PTHR15955:SF8">
    <property type="entry name" value="RWD DOMAIN-CONTAINING PROTEIN 2B-RELATED"/>
    <property type="match status" value="1"/>
</dbReference>
<dbReference type="STRING" id="2020962.A0A2N1JBU9"/>
<evidence type="ECO:0000313" key="3">
    <source>
        <dbReference type="Proteomes" id="UP000232875"/>
    </source>
</evidence>